<keyword evidence="5 6" id="KW-0067">ATP-binding</keyword>
<reference evidence="10" key="1">
    <citation type="submission" date="2016-10" db="EMBL/GenBank/DDBJ databases">
        <authorList>
            <person name="Benchimol M."/>
            <person name="Almeida L.G."/>
            <person name="Vasconcelos A.T."/>
            <person name="Perreira-Neves A."/>
            <person name="Rosa I.A."/>
            <person name="Tasca T."/>
            <person name="Bogo M.R."/>
            <person name="de Souza W."/>
        </authorList>
    </citation>
    <scope>NUCLEOTIDE SEQUENCE [LARGE SCALE GENOMIC DNA]</scope>
    <source>
        <strain evidence="10">K</strain>
    </source>
</reference>
<dbReference type="GO" id="GO:0004674">
    <property type="term" value="F:protein serine/threonine kinase activity"/>
    <property type="evidence" value="ECO:0007669"/>
    <property type="project" value="UniProtKB-KW"/>
</dbReference>
<gene>
    <name evidence="10" type="ORF">TRFO_24688</name>
</gene>
<protein>
    <recommendedName>
        <fullName evidence="9">Protein kinase domain-containing protein</fullName>
    </recommendedName>
</protein>
<name>A0A1J4KBI1_9EUKA</name>
<keyword evidence="3 6" id="KW-0547">Nucleotide-binding</keyword>
<dbReference type="InterPro" id="IPR017441">
    <property type="entry name" value="Protein_kinase_ATP_BS"/>
</dbReference>
<dbReference type="Proteomes" id="UP000179807">
    <property type="component" value="Unassembled WGS sequence"/>
</dbReference>
<keyword evidence="11" id="KW-1185">Reference proteome</keyword>
<evidence type="ECO:0000256" key="4">
    <source>
        <dbReference type="ARBA" id="ARBA00022777"/>
    </source>
</evidence>
<dbReference type="InterPro" id="IPR050117">
    <property type="entry name" value="MAPK"/>
</dbReference>
<dbReference type="RefSeq" id="XP_068360182.1">
    <property type="nucleotide sequence ID" value="XM_068503900.1"/>
</dbReference>
<dbReference type="SUPFAM" id="SSF56112">
    <property type="entry name" value="Protein kinase-like (PK-like)"/>
    <property type="match status" value="1"/>
</dbReference>
<dbReference type="PROSITE" id="PS00107">
    <property type="entry name" value="PROTEIN_KINASE_ATP"/>
    <property type="match status" value="1"/>
</dbReference>
<dbReference type="Gene3D" id="3.30.200.20">
    <property type="entry name" value="Phosphorylase Kinase, domain 1"/>
    <property type="match status" value="1"/>
</dbReference>
<dbReference type="Gene3D" id="1.10.510.10">
    <property type="entry name" value="Transferase(Phosphotransferase) domain 1"/>
    <property type="match status" value="1"/>
</dbReference>
<evidence type="ECO:0000256" key="2">
    <source>
        <dbReference type="ARBA" id="ARBA00022679"/>
    </source>
</evidence>
<keyword evidence="2" id="KW-0808">Transferase</keyword>
<keyword evidence="1 7" id="KW-0723">Serine/threonine-protein kinase</keyword>
<dbReference type="PROSITE" id="PS50011">
    <property type="entry name" value="PROTEIN_KINASE_DOM"/>
    <property type="match status" value="1"/>
</dbReference>
<evidence type="ECO:0000256" key="6">
    <source>
        <dbReference type="PROSITE-ProRule" id="PRU10141"/>
    </source>
</evidence>
<dbReference type="PROSITE" id="PS00108">
    <property type="entry name" value="PROTEIN_KINASE_ST"/>
    <property type="match status" value="1"/>
</dbReference>
<dbReference type="AlphaFoldDB" id="A0A1J4KBI1"/>
<feature type="region of interest" description="Disordered" evidence="8">
    <location>
        <begin position="406"/>
        <end position="430"/>
    </location>
</feature>
<evidence type="ECO:0000256" key="7">
    <source>
        <dbReference type="RuleBase" id="RU000304"/>
    </source>
</evidence>
<organism evidence="10 11">
    <name type="scientific">Tritrichomonas foetus</name>
    <dbReference type="NCBI Taxonomy" id="1144522"/>
    <lineage>
        <taxon>Eukaryota</taxon>
        <taxon>Metamonada</taxon>
        <taxon>Parabasalia</taxon>
        <taxon>Tritrichomonadida</taxon>
        <taxon>Tritrichomonadidae</taxon>
        <taxon>Tritrichomonas</taxon>
    </lineage>
</organism>
<sequence length="430" mass="48701">MQMNISIDTFNQYTRLKSIGQGSFSVVFHVIKNDTNQSYAMKILSSKFNSIEQIRNNEEICLMSHVGQHPNIVSLHDIIFEPSNGRLSLVMDLMDQNVLQYMQMERKGKLSVQESLIYTYQLLNALSHVHSRGVIHRDIKPENIFINPQKNELKLGDFGSARNLISNKPLTEYVATRWYRPPECLMTSGVYGPPLDVWAVGCILYELLTGVPLFPGKNQIDQLNRIHRLLGSPTPEILEKLCPANQLKDLSFLKFDPPRSEFERRLPGVAKEVIDLLKKLLTYLPSERITAADALNHDAFHCVLQGNKIIKSIVISSEPYIDCVGIPSAMQQEEPLTSRIRDDTGVLQTATRKPKIKIPQIIVPRNQSFAKAQVRRKLITTPPKMAQGGINVPPLARTQILIGHQQQHHPIFKVQPKKPEPSELGPLSKY</sequence>
<dbReference type="Pfam" id="PF00069">
    <property type="entry name" value="Pkinase"/>
    <property type="match status" value="1"/>
</dbReference>
<dbReference type="PANTHER" id="PTHR24055">
    <property type="entry name" value="MITOGEN-ACTIVATED PROTEIN KINASE"/>
    <property type="match status" value="1"/>
</dbReference>
<evidence type="ECO:0000256" key="8">
    <source>
        <dbReference type="SAM" id="MobiDB-lite"/>
    </source>
</evidence>
<accession>A0A1J4KBI1</accession>
<evidence type="ECO:0000313" key="11">
    <source>
        <dbReference type="Proteomes" id="UP000179807"/>
    </source>
</evidence>
<evidence type="ECO:0000256" key="1">
    <source>
        <dbReference type="ARBA" id="ARBA00022527"/>
    </source>
</evidence>
<dbReference type="SMART" id="SM00220">
    <property type="entry name" value="S_TKc"/>
    <property type="match status" value="1"/>
</dbReference>
<dbReference type="VEuPathDB" id="TrichDB:TRFO_24688"/>
<comment type="similarity">
    <text evidence="7">Belongs to the protein kinase superfamily.</text>
</comment>
<proteinExistence type="inferred from homology"/>
<dbReference type="FunFam" id="1.10.510.10:FF:000624">
    <property type="entry name" value="Mitogen-activated protein kinase"/>
    <property type="match status" value="1"/>
</dbReference>
<feature type="domain" description="Protein kinase" evidence="9">
    <location>
        <begin position="13"/>
        <end position="300"/>
    </location>
</feature>
<evidence type="ECO:0000259" key="9">
    <source>
        <dbReference type="PROSITE" id="PS50011"/>
    </source>
</evidence>
<dbReference type="GeneID" id="94838604"/>
<dbReference type="InterPro" id="IPR011009">
    <property type="entry name" value="Kinase-like_dom_sf"/>
</dbReference>
<dbReference type="InterPro" id="IPR000719">
    <property type="entry name" value="Prot_kinase_dom"/>
</dbReference>
<comment type="caution">
    <text evidence="10">The sequence shown here is derived from an EMBL/GenBank/DDBJ whole genome shotgun (WGS) entry which is preliminary data.</text>
</comment>
<dbReference type="GO" id="GO:0005524">
    <property type="term" value="F:ATP binding"/>
    <property type="evidence" value="ECO:0007669"/>
    <property type="project" value="UniProtKB-UniRule"/>
</dbReference>
<keyword evidence="4" id="KW-0418">Kinase</keyword>
<dbReference type="OrthoDB" id="2158884at2759"/>
<dbReference type="InterPro" id="IPR008271">
    <property type="entry name" value="Ser/Thr_kinase_AS"/>
</dbReference>
<evidence type="ECO:0000313" key="10">
    <source>
        <dbReference type="EMBL" id="OHT07046.1"/>
    </source>
</evidence>
<evidence type="ECO:0000256" key="5">
    <source>
        <dbReference type="ARBA" id="ARBA00022840"/>
    </source>
</evidence>
<dbReference type="EMBL" id="MLAK01000706">
    <property type="protein sequence ID" value="OHT07046.1"/>
    <property type="molecule type" value="Genomic_DNA"/>
</dbReference>
<feature type="binding site" evidence="6">
    <location>
        <position position="42"/>
    </location>
    <ligand>
        <name>ATP</name>
        <dbReference type="ChEBI" id="CHEBI:30616"/>
    </ligand>
</feature>
<evidence type="ECO:0000256" key="3">
    <source>
        <dbReference type="ARBA" id="ARBA00022741"/>
    </source>
</evidence>